<dbReference type="FunFam" id="1.10.10.10:FF:000322">
    <property type="entry name" value="Probable disease resistance protein At1g63360"/>
    <property type="match status" value="1"/>
</dbReference>
<dbReference type="Gramene" id="OE9A033308T1">
    <property type="protein sequence ID" value="OE9A033308C1"/>
    <property type="gene ID" value="OE9A033308"/>
</dbReference>
<evidence type="ECO:0000256" key="3">
    <source>
        <dbReference type="ARBA" id="ARBA00022737"/>
    </source>
</evidence>
<evidence type="ECO:0000256" key="5">
    <source>
        <dbReference type="ARBA" id="ARBA00022821"/>
    </source>
</evidence>
<proteinExistence type="inferred from homology"/>
<accession>A0A8S0PRX0</accession>
<evidence type="ECO:0000256" key="4">
    <source>
        <dbReference type="ARBA" id="ARBA00022741"/>
    </source>
</evidence>
<gene>
    <name evidence="10" type="ORF">OLEA9_A033308</name>
</gene>
<dbReference type="Pfam" id="PF23598">
    <property type="entry name" value="LRR_14"/>
    <property type="match status" value="2"/>
</dbReference>
<dbReference type="SUPFAM" id="SSF52058">
    <property type="entry name" value="L domain-like"/>
    <property type="match status" value="1"/>
</dbReference>
<evidence type="ECO:0000259" key="7">
    <source>
        <dbReference type="Pfam" id="PF18052"/>
    </source>
</evidence>
<evidence type="ECO:0000313" key="10">
    <source>
        <dbReference type="EMBL" id="CAA2956274.1"/>
    </source>
</evidence>
<evidence type="ECO:0000256" key="2">
    <source>
        <dbReference type="ARBA" id="ARBA00022614"/>
    </source>
</evidence>
<feature type="domain" description="Disease resistance protein winged helix" evidence="8">
    <location>
        <begin position="187"/>
        <end position="258"/>
    </location>
</feature>
<keyword evidence="4" id="KW-0547">Nucleotide-binding</keyword>
<dbReference type="Gene3D" id="1.10.10.10">
    <property type="entry name" value="Winged helix-like DNA-binding domain superfamily/Winged helix DNA-binding domain"/>
    <property type="match status" value="1"/>
</dbReference>
<feature type="domain" description="Disease resistance R13L4/SHOC-2-like LRR" evidence="9">
    <location>
        <begin position="330"/>
        <end position="464"/>
    </location>
</feature>
<sequence length="740" mass="84974">MAELSVTGALISVEMVISLLKQRLHLKNDVIEEVERIKSWLETLQAFIMYHDEDRAVHSKWLDRHVEKVRTIAKEIEDVIEEFELHSQHVSHGTELAQKASEFFHDIKHYVPLNDTFHKITAIKRKIGDFIEQHQIIKDINVPGSGTRTRVLVNPLNFDDPDVNNKLSSVYKDLPSDLKSCFLYLSIFPQGYDIDCGRLVRLWVAEKFANERDGKTAENVAEEFLNELILWNLVEVSRRYSDGHPPRHCRVHNLVLKFIFSKCEEENFISIISKQSSRRPKLRRHLSVQSACTCSSGNTKEPAGRFKNLVIRGNSRACRCWSRDRDFSDVRSLFIFGSDNDSVSITGNRFQDFKLLKVVDLEGSSLTEFPKRNYKLTLVRYLSLRDTKVKAINDRSIKKLGCLETLDLKQTNVTELPKKIWRLKKLRHLLAGRKTANNFADSDSVQGVKGIENLTNLQKMSFEKTVKIFADFDSVQGVKVFEGVQKTDLQTLSRIDAGQNGKIIKELKHLSQLKKLGLTGLKKEFGRDLCESIKQMRHLTTLDLCASTKEDYLELGDLDAEPPLSLQRLYLKGRLEKFPEWISSLKDLFCLRLKYSRLQDSPLNSLKNLPNLVELHLVDCFAGEDSEELTFKTSSFNQIKKLVIDQFSELHTIKFVEGVMPGLQQISLSRCPKLEMPPLGINKLSKVEELTLYDMNQDFIASIRRVGEDRAMVQHIRVIHSFTLNGQSWSVENLSHSSTL</sequence>
<evidence type="ECO:0000259" key="8">
    <source>
        <dbReference type="Pfam" id="PF23559"/>
    </source>
</evidence>
<comment type="similarity">
    <text evidence="1">Belongs to the disease resistance NB-LRR family.</text>
</comment>
<feature type="domain" description="Disease resistance R13L4/SHOC-2-like LRR" evidence="9">
    <location>
        <begin position="487"/>
        <end position="692"/>
    </location>
</feature>
<dbReference type="InterPro" id="IPR041118">
    <property type="entry name" value="Rx_N"/>
</dbReference>
<keyword evidence="2" id="KW-0433">Leucine-rich repeat</keyword>
<organism evidence="10 11">
    <name type="scientific">Olea europaea subsp. europaea</name>
    <dbReference type="NCBI Taxonomy" id="158383"/>
    <lineage>
        <taxon>Eukaryota</taxon>
        <taxon>Viridiplantae</taxon>
        <taxon>Streptophyta</taxon>
        <taxon>Embryophyta</taxon>
        <taxon>Tracheophyta</taxon>
        <taxon>Spermatophyta</taxon>
        <taxon>Magnoliopsida</taxon>
        <taxon>eudicotyledons</taxon>
        <taxon>Gunneridae</taxon>
        <taxon>Pentapetalae</taxon>
        <taxon>asterids</taxon>
        <taxon>lamiids</taxon>
        <taxon>Lamiales</taxon>
        <taxon>Oleaceae</taxon>
        <taxon>Oleeae</taxon>
        <taxon>Olea</taxon>
    </lineage>
</organism>
<dbReference type="InterPro" id="IPR036388">
    <property type="entry name" value="WH-like_DNA-bd_sf"/>
</dbReference>
<dbReference type="InterPro" id="IPR032675">
    <property type="entry name" value="LRR_dom_sf"/>
</dbReference>
<evidence type="ECO:0000313" key="11">
    <source>
        <dbReference type="Proteomes" id="UP000594638"/>
    </source>
</evidence>
<dbReference type="GO" id="GO:0005524">
    <property type="term" value="F:ATP binding"/>
    <property type="evidence" value="ECO:0007669"/>
    <property type="project" value="UniProtKB-KW"/>
</dbReference>
<dbReference type="Gene3D" id="3.80.10.10">
    <property type="entry name" value="Ribonuclease Inhibitor"/>
    <property type="match status" value="1"/>
</dbReference>
<dbReference type="Pfam" id="PF18052">
    <property type="entry name" value="Rx_N"/>
    <property type="match status" value="1"/>
</dbReference>
<name>A0A8S0PRX0_OLEEU</name>
<keyword evidence="6" id="KW-0067">ATP-binding</keyword>
<dbReference type="EMBL" id="CACTIH010000182">
    <property type="protein sequence ID" value="CAA2956274.1"/>
    <property type="molecule type" value="Genomic_DNA"/>
</dbReference>
<dbReference type="Gene3D" id="1.20.5.4130">
    <property type="match status" value="1"/>
</dbReference>
<dbReference type="PANTHER" id="PTHR23155">
    <property type="entry name" value="DISEASE RESISTANCE PROTEIN RP"/>
    <property type="match status" value="1"/>
</dbReference>
<dbReference type="AlphaFoldDB" id="A0A8S0PRX0"/>
<dbReference type="Pfam" id="PF23559">
    <property type="entry name" value="WHD_DRP"/>
    <property type="match status" value="1"/>
</dbReference>
<protein>
    <submittedName>
        <fullName evidence="10">Disease resistance RPM1-like</fullName>
    </submittedName>
</protein>
<evidence type="ECO:0000256" key="1">
    <source>
        <dbReference type="ARBA" id="ARBA00008894"/>
    </source>
</evidence>
<comment type="caution">
    <text evidence="10">The sequence shown here is derived from an EMBL/GenBank/DDBJ whole genome shotgun (WGS) entry which is preliminary data.</text>
</comment>
<dbReference type="Proteomes" id="UP000594638">
    <property type="component" value="Unassembled WGS sequence"/>
</dbReference>
<keyword evidence="3" id="KW-0677">Repeat</keyword>
<dbReference type="OrthoDB" id="687531at2759"/>
<keyword evidence="5" id="KW-0611">Plant defense</keyword>
<evidence type="ECO:0000256" key="6">
    <source>
        <dbReference type="ARBA" id="ARBA00022840"/>
    </source>
</evidence>
<dbReference type="InterPro" id="IPR055414">
    <property type="entry name" value="LRR_R13L4/SHOC2-like"/>
</dbReference>
<dbReference type="InterPro" id="IPR044974">
    <property type="entry name" value="Disease_R_plants"/>
</dbReference>
<reference evidence="10 11" key="1">
    <citation type="submission" date="2019-12" db="EMBL/GenBank/DDBJ databases">
        <authorList>
            <person name="Alioto T."/>
            <person name="Alioto T."/>
            <person name="Gomez Garrido J."/>
        </authorList>
    </citation>
    <scope>NUCLEOTIDE SEQUENCE [LARGE SCALE GENOMIC DNA]</scope>
</reference>
<evidence type="ECO:0000259" key="9">
    <source>
        <dbReference type="Pfam" id="PF23598"/>
    </source>
</evidence>
<dbReference type="InterPro" id="IPR058922">
    <property type="entry name" value="WHD_DRP"/>
</dbReference>
<dbReference type="PANTHER" id="PTHR23155:SF1052">
    <property type="entry name" value="DISEASE RESISTANCE PROTEIN RPM1"/>
    <property type="match status" value="1"/>
</dbReference>
<dbReference type="GO" id="GO:0098542">
    <property type="term" value="P:defense response to other organism"/>
    <property type="evidence" value="ECO:0007669"/>
    <property type="project" value="TreeGrafter"/>
</dbReference>
<feature type="domain" description="Disease resistance N-terminal" evidence="7">
    <location>
        <begin position="13"/>
        <end position="91"/>
    </location>
</feature>
<keyword evidence="11" id="KW-1185">Reference proteome</keyword>